<feature type="signal peptide" evidence="3">
    <location>
        <begin position="1"/>
        <end position="20"/>
    </location>
</feature>
<feature type="region of interest" description="Disordered" evidence="1">
    <location>
        <begin position="438"/>
        <end position="462"/>
    </location>
</feature>
<evidence type="ECO:0000256" key="2">
    <source>
        <dbReference type="SAM" id="Phobius"/>
    </source>
</evidence>
<dbReference type="InterPro" id="IPR006644">
    <property type="entry name" value="Cadg"/>
</dbReference>
<gene>
    <name evidence="5" type="ORF">QBC35DRAFT_377400</name>
</gene>
<feature type="compositionally biased region" description="Low complexity" evidence="1">
    <location>
        <begin position="438"/>
        <end position="457"/>
    </location>
</feature>
<reference evidence="5" key="2">
    <citation type="submission" date="2023-05" db="EMBL/GenBank/DDBJ databases">
        <authorList>
            <consortium name="Lawrence Berkeley National Laboratory"/>
            <person name="Steindorff A."/>
            <person name="Hensen N."/>
            <person name="Bonometti L."/>
            <person name="Westerberg I."/>
            <person name="Brannstrom I.O."/>
            <person name="Guillou S."/>
            <person name="Cros-Aarteil S."/>
            <person name="Calhoun S."/>
            <person name="Haridas S."/>
            <person name="Kuo A."/>
            <person name="Mondo S."/>
            <person name="Pangilinan J."/>
            <person name="Riley R."/>
            <person name="Labutti K."/>
            <person name="Andreopoulos B."/>
            <person name="Lipzen A."/>
            <person name="Chen C."/>
            <person name="Yanf M."/>
            <person name="Daum C."/>
            <person name="Ng V."/>
            <person name="Clum A."/>
            <person name="Ohm R."/>
            <person name="Martin F."/>
            <person name="Silar P."/>
            <person name="Natvig D."/>
            <person name="Lalanne C."/>
            <person name="Gautier V."/>
            <person name="Ament-Velasquez S.L."/>
            <person name="Kruys A."/>
            <person name="Hutchinson M.I."/>
            <person name="Powell A.J."/>
            <person name="Barry K."/>
            <person name="Miller A.N."/>
            <person name="Grigoriev I.V."/>
            <person name="Debuchy R."/>
            <person name="Gladieux P."/>
            <person name="Thoren M.H."/>
            <person name="Johannesson H."/>
        </authorList>
    </citation>
    <scope>NUCLEOTIDE SEQUENCE</scope>
    <source>
        <strain evidence="5">PSN309</strain>
    </source>
</reference>
<feature type="domain" description="Dystroglycan-type cadherin-like" evidence="4">
    <location>
        <begin position="135"/>
        <end position="240"/>
    </location>
</feature>
<feature type="region of interest" description="Disordered" evidence="1">
    <location>
        <begin position="663"/>
        <end position="701"/>
    </location>
</feature>
<dbReference type="GO" id="GO:0005509">
    <property type="term" value="F:calcium ion binding"/>
    <property type="evidence" value="ECO:0007669"/>
    <property type="project" value="InterPro"/>
</dbReference>
<evidence type="ECO:0000313" key="5">
    <source>
        <dbReference type="EMBL" id="KAK4190724.1"/>
    </source>
</evidence>
<evidence type="ECO:0000256" key="3">
    <source>
        <dbReference type="SAM" id="SignalP"/>
    </source>
</evidence>
<protein>
    <recommendedName>
        <fullName evidence="4">Dystroglycan-type cadherin-like domain-containing protein</fullName>
    </recommendedName>
</protein>
<name>A0AAN6WYU9_9PEZI</name>
<keyword evidence="2" id="KW-1133">Transmembrane helix</keyword>
<dbReference type="EMBL" id="MU864364">
    <property type="protein sequence ID" value="KAK4190724.1"/>
    <property type="molecule type" value="Genomic_DNA"/>
</dbReference>
<dbReference type="GO" id="GO:0016020">
    <property type="term" value="C:membrane"/>
    <property type="evidence" value="ECO:0007669"/>
    <property type="project" value="InterPro"/>
</dbReference>
<feature type="compositionally biased region" description="Polar residues" evidence="1">
    <location>
        <begin position="677"/>
        <end position="686"/>
    </location>
</feature>
<feature type="region of interest" description="Disordered" evidence="1">
    <location>
        <begin position="585"/>
        <end position="613"/>
    </location>
</feature>
<keyword evidence="6" id="KW-1185">Reference proteome</keyword>
<dbReference type="Pfam" id="PF05345">
    <property type="entry name" value="He_PIG"/>
    <property type="match status" value="2"/>
</dbReference>
<proteinExistence type="predicted"/>
<dbReference type="Gene3D" id="2.60.40.10">
    <property type="entry name" value="Immunoglobulins"/>
    <property type="match status" value="4"/>
</dbReference>
<feature type="compositionally biased region" description="Low complexity" evidence="1">
    <location>
        <begin position="952"/>
        <end position="970"/>
    </location>
</feature>
<keyword evidence="3" id="KW-0732">Signal</keyword>
<evidence type="ECO:0000313" key="6">
    <source>
        <dbReference type="Proteomes" id="UP001302126"/>
    </source>
</evidence>
<dbReference type="SMART" id="SM00736">
    <property type="entry name" value="CADG"/>
    <property type="match status" value="2"/>
</dbReference>
<dbReference type="InterPro" id="IPR013783">
    <property type="entry name" value="Ig-like_fold"/>
</dbReference>
<dbReference type="InterPro" id="IPR015919">
    <property type="entry name" value="Cadherin-like_sf"/>
</dbReference>
<reference evidence="5" key="1">
    <citation type="journal article" date="2023" name="Mol. Phylogenet. Evol.">
        <title>Genome-scale phylogeny and comparative genomics of the fungal order Sordariales.</title>
        <authorList>
            <person name="Hensen N."/>
            <person name="Bonometti L."/>
            <person name="Westerberg I."/>
            <person name="Brannstrom I.O."/>
            <person name="Guillou S."/>
            <person name="Cros-Aarteil S."/>
            <person name="Calhoun S."/>
            <person name="Haridas S."/>
            <person name="Kuo A."/>
            <person name="Mondo S."/>
            <person name="Pangilinan J."/>
            <person name="Riley R."/>
            <person name="LaButti K."/>
            <person name="Andreopoulos B."/>
            <person name="Lipzen A."/>
            <person name="Chen C."/>
            <person name="Yan M."/>
            <person name="Daum C."/>
            <person name="Ng V."/>
            <person name="Clum A."/>
            <person name="Steindorff A."/>
            <person name="Ohm R.A."/>
            <person name="Martin F."/>
            <person name="Silar P."/>
            <person name="Natvig D.O."/>
            <person name="Lalanne C."/>
            <person name="Gautier V."/>
            <person name="Ament-Velasquez S.L."/>
            <person name="Kruys A."/>
            <person name="Hutchinson M.I."/>
            <person name="Powell A.J."/>
            <person name="Barry K."/>
            <person name="Miller A.N."/>
            <person name="Grigoriev I.V."/>
            <person name="Debuchy R."/>
            <person name="Gladieux P."/>
            <person name="Hiltunen Thoren M."/>
            <person name="Johannesson H."/>
        </authorList>
    </citation>
    <scope>NUCLEOTIDE SEQUENCE</scope>
    <source>
        <strain evidence="5">PSN309</strain>
    </source>
</reference>
<evidence type="ECO:0000259" key="4">
    <source>
        <dbReference type="SMART" id="SM00736"/>
    </source>
</evidence>
<feature type="region of interest" description="Disordered" evidence="1">
    <location>
        <begin position="935"/>
        <end position="1013"/>
    </location>
</feature>
<evidence type="ECO:0000256" key="1">
    <source>
        <dbReference type="SAM" id="MobiDB-lite"/>
    </source>
</evidence>
<feature type="region of interest" description="Disordered" evidence="1">
    <location>
        <begin position="734"/>
        <end position="755"/>
    </location>
</feature>
<sequence>MQGLAVAVWTVLVLAGISTAVPGITFPINSQVPPVARIGEPFTFVFSPSTFTSGSAITYSLSNAPRWLSIDSGSRRLFGTPREEDVAPGQVVGVPVNLVAMDESGSTTHAATLVVSRNRDPKLELPLDKQVPDFGVFSAPSSLLAGPDKPFSFSLDQKTFSNPSGNPLGYYAIMADNTPLPAWISFDSGKLSFTGRTPPIESLIQPPQRFSFHLIATDVEGFEGAFLGFDIVVGVHHIAADDTIIILTAAAGKTVSYTKLRESIKVDGQPVAASDDSISLASTLNMPSWLSVDEDTWNIKGIAPEKAVSTNFTITFRDEFFDSLNVTVMVEVADEEPRTAGVFQPDVKTPTISATAGKHFSVDLDKYLVHPHDVEITTSFEPSTTWIRFDRKTNTISGDPPPAPEDSAIRAEITAKSKSTKKSDTLSLIIRIRAAASDSTSDGFGTSSADPTSTSTAGETSVIGDGVQHGQVNVKMLTVLFPSLVALFAGICFIFWCFRRRDKNRRPKLTTRDISGPLPGSFMIKSGESPHGVPPSLPEFGRNFDRSFSVSDVFTSEKKSYVDSRSSFFSKTNLPTSGATVKLLPPSVRSRHGSGRRGGVGRTPPFLRNGSFGGLRMGSSLGSIAERSASDEASDLDERTIGLLRNDCTGCFRDGVEINVPRAVHRRPDSAHGGDSSPESSDTDTVSSPRSPLASDSSPETLPLRAESRLAYHPPEPPRRTLWPWLRGSNANASRSSSRLLRWGSRAHSKKPSTSTIDTFAYKKQGSFPGLAYANRGQIPKMTPPPPAKQVPLARPVTRRGPVTNDSLEGVISGRDEHSSASIPMDANRVTTPRAKSVSSKKEISLPVLPNWRDTPDDFWGLSYEELVHRPPLLSSDTWSTVAAEDWVDESVQSFENTPNRSLGVSLGTDPRSNWRILHDSPSNSAVAPIIKDWDEGTEPETPKRDGGGAAAGFATSSGAQQQPAASSSQDGNSGNKNDGGPRGAQKLGARGHSKGKSLASEMSKESDYVVYI</sequence>
<feature type="chain" id="PRO_5043045989" description="Dystroglycan-type cadherin-like domain-containing protein" evidence="3">
    <location>
        <begin position="21"/>
        <end position="1013"/>
    </location>
</feature>
<accession>A0AAN6WYU9</accession>
<dbReference type="SUPFAM" id="SSF49313">
    <property type="entry name" value="Cadherin-like"/>
    <property type="match status" value="4"/>
</dbReference>
<comment type="caution">
    <text evidence="5">The sequence shown here is derived from an EMBL/GenBank/DDBJ whole genome shotgun (WGS) entry which is preliminary data.</text>
</comment>
<dbReference type="Proteomes" id="UP001302126">
    <property type="component" value="Unassembled WGS sequence"/>
</dbReference>
<keyword evidence="2" id="KW-0812">Transmembrane</keyword>
<dbReference type="AlphaFoldDB" id="A0AAN6WYU9"/>
<feature type="compositionally biased region" description="Low complexity" evidence="1">
    <location>
        <begin position="734"/>
        <end position="744"/>
    </location>
</feature>
<feature type="domain" description="Dystroglycan-type cadherin-like" evidence="4">
    <location>
        <begin position="23"/>
        <end position="122"/>
    </location>
</feature>
<feature type="compositionally biased region" description="Basic and acidic residues" evidence="1">
    <location>
        <begin position="1003"/>
        <end position="1013"/>
    </location>
</feature>
<feature type="compositionally biased region" description="Low complexity" evidence="1">
    <location>
        <begin position="687"/>
        <end position="699"/>
    </location>
</feature>
<feature type="transmembrane region" description="Helical" evidence="2">
    <location>
        <begin position="476"/>
        <end position="498"/>
    </location>
</feature>
<keyword evidence="2" id="KW-0472">Membrane</keyword>
<organism evidence="5 6">
    <name type="scientific">Podospora australis</name>
    <dbReference type="NCBI Taxonomy" id="1536484"/>
    <lineage>
        <taxon>Eukaryota</taxon>
        <taxon>Fungi</taxon>
        <taxon>Dikarya</taxon>
        <taxon>Ascomycota</taxon>
        <taxon>Pezizomycotina</taxon>
        <taxon>Sordariomycetes</taxon>
        <taxon>Sordariomycetidae</taxon>
        <taxon>Sordariales</taxon>
        <taxon>Podosporaceae</taxon>
        <taxon>Podospora</taxon>
    </lineage>
</organism>